<keyword evidence="1" id="KW-0687">Ribonucleoprotein</keyword>
<proteinExistence type="predicted"/>
<accession>A0A2P2KW99</accession>
<name>A0A2P2KW99_RHIMU</name>
<dbReference type="GO" id="GO:1990904">
    <property type="term" value="C:ribonucleoprotein complex"/>
    <property type="evidence" value="ECO:0007669"/>
    <property type="project" value="UniProtKB-KW"/>
</dbReference>
<organism evidence="1">
    <name type="scientific">Rhizophora mucronata</name>
    <name type="common">Asiatic mangrove</name>
    <dbReference type="NCBI Taxonomy" id="61149"/>
    <lineage>
        <taxon>Eukaryota</taxon>
        <taxon>Viridiplantae</taxon>
        <taxon>Streptophyta</taxon>
        <taxon>Embryophyta</taxon>
        <taxon>Tracheophyta</taxon>
        <taxon>Spermatophyta</taxon>
        <taxon>Magnoliopsida</taxon>
        <taxon>eudicotyledons</taxon>
        <taxon>Gunneridae</taxon>
        <taxon>Pentapetalae</taxon>
        <taxon>rosids</taxon>
        <taxon>fabids</taxon>
        <taxon>Malpighiales</taxon>
        <taxon>Rhizophoraceae</taxon>
        <taxon>Rhizophora</taxon>
    </lineage>
</organism>
<reference evidence="1" key="1">
    <citation type="submission" date="2018-02" db="EMBL/GenBank/DDBJ databases">
        <title>Rhizophora mucronata_Transcriptome.</title>
        <authorList>
            <person name="Meera S.P."/>
            <person name="Sreeshan A."/>
            <person name="Augustine A."/>
        </authorList>
    </citation>
    <scope>NUCLEOTIDE SEQUENCE</scope>
    <source>
        <tissue evidence="1">Leaf</tissue>
    </source>
</reference>
<dbReference type="AlphaFoldDB" id="A0A2P2KW99"/>
<evidence type="ECO:0000313" key="1">
    <source>
        <dbReference type="EMBL" id="MBX10004.1"/>
    </source>
</evidence>
<dbReference type="EMBL" id="GGEC01029520">
    <property type="protein sequence ID" value="MBX10004.1"/>
    <property type="molecule type" value="Transcribed_RNA"/>
</dbReference>
<sequence>MDCKNCSVCTILFLTSSSIKDNTELGFNLVPSCNCLFLFCQIQQLL</sequence>
<protein>
    <submittedName>
        <fullName evidence="1">U2 small nuclear ribonucleoprotein A</fullName>
    </submittedName>
</protein>